<protein>
    <recommendedName>
        <fullName evidence="5">Trehalase</fullName>
        <ecNumber evidence="5">3.2.1.28</ecNumber>
    </recommendedName>
    <alternativeName>
        <fullName evidence="5">Alpha-trehalose glucohydrolase</fullName>
    </alternativeName>
</protein>
<evidence type="ECO:0000313" key="9">
    <source>
        <dbReference type="Proteomes" id="UP000070444"/>
    </source>
</evidence>
<evidence type="ECO:0000256" key="4">
    <source>
        <dbReference type="ARBA" id="ARBA00023295"/>
    </source>
</evidence>
<dbReference type="PANTHER" id="PTHR23403">
    <property type="entry name" value="TREHALASE"/>
    <property type="match status" value="1"/>
</dbReference>
<dbReference type="Pfam" id="PF07492">
    <property type="entry name" value="Trehalase_Ca-bi"/>
    <property type="match status" value="1"/>
</dbReference>
<dbReference type="GO" id="GO:0005993">
    <property type="term" value="P:trehalose catabolic process"/>
    <property type="evidence" value="ECO:0007669"/>
    <property type="project" value="EnsemblFungi"/>
</dbReference>
<dbReference type="PROSITE" id="PS00928">
    <property type="entry name" value="TREHALASE_2"/>
    <property type="match status" value="1"/>
</dbReference>
<proteinExistence type="inferred from homology"/>
<dbReference type="PRINTS" id="PR00744">
    <property type="entry name" value="GLHYDRLASE37"/>
</dbReference>
<dbReference type="EC" id="3.2.1.28" evidence="5"/>
<evidence type="ECO:0000256" key="3">
    <source>
        <dbReference type="ARBA" id="ARBA00022801"/>
    </source>
</evidence>
<evidence type="ECO:0000256" key="2">
    <source>
        <dbReference type="ARBA" id="ARBA00005615"/>
    </source>
</evidence>
<comment type="similarity">
    <text evidence="2 5">Belongs to the glycosyl hydrolase 37 family.</text>
</comment>
<name>A0A137P3W4_CONC2</name>
<dbReference type="Gene3D" id="1.50.10.10">
    <property type="match status" value="1"/>
</dbReference>
<keyword evidence="4 5" id="KW-0326">Glycosidase</keyword>
<evidence type="ECO:0000256" key="5">
    <source>
        <dbReference type="RuleBase" id="RU361180"/>
    </source>
</evidence>
<dbReference type="InterPro" id="IPR018232">
    <property type="entry name" value="Glyco_hydro_37_CS"/>
</dbReference>
<feature type="region of interest" description="Disordered" evidence="6">
    <location>
        <begin position="845"/>
        <end position="885"/>
    </location>
</feature>
<dbReference type="AlphaFoldDB" id="A0A137P3W4"/>
<feature type="compositionally biased region" description="Polar residues" evidence="6">
    <location>
        <begin position="848"/>
        <end position="860"/>
    </location>
</feature>
<dbReference type="PANTHER" id="PTHR23403:SF6">
    <property type="entry name" value="CYTOSOLIC NEUTRAL TREHALASE-RELATED"/>
    <property type="match status" value="1"/>
</dbReference>
<dbReference type="PROSITE" id="PS00927">
    <property type="entry name" value="TREHALASE_1"/>
    <property type="match status" value="1"/>
</dbReference>
<dbReference type="InterPro" id="IPR001661">
    <property type="entry name" value="Glyco_hydro_37"/>
</dbReference>
<dbReference type="OrthoDB" id="3542292at2759"/>
<evidence type="ECO:0000256" key="6">
    <source>
        <dbReference type="SAM" id="MobiDB-lite"/>
    </source>
</evidence>
<keyword evidence="3 5" id="KW-0378">Hydrolase</keyword>
<gene>
    <name evidence="8" type="ORF">CONCODRAFT_7927</name>
</gene>
<evidence type="ECO:0000256" key="1">
    <source>
        <dbReference type="ARBA" id="ARBA00001576"/>
    </source>
</evidence>
<dbReference type="InterPro" id="IPR008928">
    <property type="entry name" value="6-hairpin_glycosidase_sf"/>
</dbReference>
<dbReference type="STRING" id="796925.A0A137P3W4"/>
<dbReference type="Pfam" id="PF01204">
    <property type="entry name" value="Trehalase"/>
    <property type="match status" value="1"/>
</dbReference>
<dbReference type="GO" id="GO:0005509">
    <property type="term" value="F:calcium ion binding"/>
    <property type="evidence" value="ECO:0007669"/>
    <property type="project" value="EnsemblFungi"/>
</dbReference>
<dbReference type="InterPro" id="IPR011120">
    <property type="entry name" value="Trehalase_Ca-bd"/>
</dbReference>
<dbReference type="InterPro" id="IPR012341">
    <property type="entry name" value="6hp_glycosidase-like_sf"/>
</dbReference>
<sequence>MSQEQLDSLAPSHTYYTVNQTKNHNINRNRTFSLGSSSGYYHPRATEALEPSEKFYHRRRASHDEKTSEPRKFLLNVEETARQILEQEDTDGDFQVTVNDSGPKILKVGTANSYGYKKYDIRGTYMLSNLLQELALARDFNRKFIVLDEARLNENPVDRLSRMIRHSFWDGLTRSVDSHGLERICKDPKNRSKNRKPRIYIPFGDDIAWKYFTQVAIDKPHLDLEVERLPEDITPQYVKSLNQLPGILSLGLEEVPSEDGTGTTLKGTPFVVPGGRFNEMYGWDSYFESLGLIIDGRVDLAKSMVDNFVYQIRHYGKILNANRSYYLTRSQPPFLTDMALQVYHNLNPKNEEENKKWLAIALRAAIKEYYTIWMSAPRYDHKSGLSCYHPTGIGMPPETESTHFNHIIEPYAQKLGLTIEEYNDGYNNGTILEPKLDKYFVHDRAVRESGHDTTYRLEKRCADLATVDLNCLLYRYEVDIARAIRDIFHGQFQMTTDNPQESLPFPGIQEIETSTSWFERAELRQYLIDKYMWNDEKGLYFDYNIRFERQSVYESVTATWALWAGCVSEDKAERLKDTVLDKFEATGGLVCGTEESRGLISLDRPNRQWDYPFGWAPHQIMAWEGFKRYGFTKEARRLAYRWLFTITKSFVDFNGVVPEKFDIVSMTHQVKVEYGNVGVDFKFVPREGFGWMNASYQVGLTYLTSHMRRALGTLISPDDFFSRVTFGASPYPGPMLASPTSENLPRRTGSLSKKFAINSLPNVEEDMFKLDEEEDSLPPKLFPSLEKQTPLDRLEHDNNNISLLSHRQSSGHEDGEDIADTEIQSSIPSNSLLVKMFAELDLSKHQQDANLPNQDDTPLSPSKKMFISIHGDSVVSSERPQNSKQ</sequence>
<reference evidence="8 9" key="1">
    <citation type="journal article" date="2015" name="Genome Biol. Evol.">
        <title>Phylogenomic analyses indicate that early fungi evolved digesting cell walls of algal ancestors of land plants.</title>
        <authorList>
            <person name="Chang Y."/>
            <person name="Wang S."/>
            <person name="Sekimoto S."/>
            <person name="Aerts A.L."/>
            <person name="Choi C."/>
            <person name="Clum A."/>
            <person name="LaButti K.M."/>
            <person name="Lindquist E.A."/>
            <person name="Yee Ngan C."/>
            <person name="Ohm R.A."/>
            <person name="Salamov A.A."/>
            <person name="Grigoriev I.V."/>
            <person name="Spatafora J.W."/>
            <person name="Berbee M.L."/>
        </authorList>
    </citation>
    <scope>NUCLEOTIDE SEQUENCE [LARGE SCALE GENOMIC DNA]</scope>
    <source>
        <strain evidence="8 9">NRRL 28638</strain>
    </source>
</reference>
<dbReference type="OMA" id="YEGRCAN"/>
<dbReference type="GO" id="GO:0004555">
    <property type="term" value="F:alpha,alpha-trehalase activity"/>
    <property type="evidence" value="ECO:0007669"/>
    <property type="project" value="UniProtKB-EC"/>
</dbReference>
<comment type="catalytic activity">
    <reaction evidence="1 5">
        <text>alpha,alpha-trehalose + H2O = alpha-D-glucose + beta-D-glucose</text>
        <dbReference type="Rhea" id="RHEA:32675"/>
        <dbReference type="ChEBI" id="CHEBI:15377"/>
        <dbReference type="ChEBI" id="CHEBI:15903"/>
        <dbReference type="ChEBI" id="CHEBI:16551"/>
        <dbReference type="ChEBI" id="CHEBI:17925"/>
        <dbReference type="EC" id="3.2.1.28"/>
    </reaction>
</comment>
<organism evidence="8 9">
    <name type="scientific">Conidiobolus coronatus (strain ATCC 28846 / CBS 209.66 / NRRL 28638)</name>
    <name type="common">Delacroixia coronata</name>
    <dbReference type="NCBI Taxonomy" id="796925"/>
    <lineage>
        <taxon>Eukaryota</taxon>
        <taxon>Fungi</taxon>
        <taxon>Fungi incertae sedis</taxon>
        <taxon>Zoopagomycota</taxon>
        <taxon>Entomophthoromycotina</taxon>
        <taxon>Entomophthoromycetes</taxon>
        <taxon>Entomophthorales</taxon>
        <taxon>Ancylistaceae</taxon>
        <taxon>Conidiobolus</taxon>
    </lineage>
</organism>
<dbReference type="SUPFAM" id="SSF48208">
    <property type="entry name" value="Six-hairpin glycosidases"/>
    <property type="match status" value="1"/>
</dbReference>
<feature type="region of interest" description="Disordered" evidence="6">
    <location>
        <begin position="771"/>
        <end position="795"/>
    </location>
</feature>
<evidence type="ECO:0000259" key="7">
    <source>
        <dbReference type="Pfam" id="PF07492"/>
    </source>
</evidence>
<feature type="domain" description="Neutral trehalase Ca2+ binding" evidence="7">
    <location>
        <begin position="83"/>
        <end position="110"/>
    </location>
</feature>
<dbReference type="Proteomes" id="UP000070444">
    <property type="component" value="Unassembled WGS sequence"/>
</dbReference>
<evidence type="ECO:0000313" key="8">
    <source>
        <dbReference type="EMBL" id="KXN69601.1"/>
    </source>
</evidence>
<accession>A0A137P3W4</accession>
<keyword evidence="9" id="KW-1185">Reference proteome</keyword>
<feature type="compositionally biased region" description="Polar residues" evidence="6">
    <location>
        <begin position="874"/>
        <end position="885"/>
    </location>
</feature>
<dbReference type="GO" id="GO:0005946">
    <property type="term" value="C:alpha,alpha-trehalose-phosphate synthase complex (UDP-forming)"/>
    <property type="evidence" value="ECO:0007669"/>
    <property type="project" value="EnsemblFungi"/>
</dbReference>
<dbReference type="EMBL" id="KQ964529">
    <property type="protein sequence ID" value="KXN69601.1"/>
    <property type="molecule type" value="Genomic_DNA"/>
</dbReference>